<proteinExistence type="predicted"/>
<organism evidence="3 4">
    <name type="scientific">Devosia neptuniae</name>
    <dbReference type="NCBI Taxonomy" id="191302"/>
    <lineage>
        <taxon>Bacteria</taxon>
        <taxon>Pseudomonadati</taxon>
        <taxon>Pseudomonadota</taxon>
        <taxon>Alphaproteobacteria</taxon>
        <taxon>Hyphomicrobiales</taxon>
        <taxon>Devosiaceae</taxon>
        <taxon>Devosia</taxon>
    </lineage>
</organism>
<reference evidence="3 4" key="1">
    <citation type="submission" date="2022-09" db="EMBL/GenBank/DDBJ databases">
        <title>Interaction between co-microsymbionts with complementary sets of symbiotic genes in legume-rhizobium systems.</title>
        <authorList>
            <person name="Safronova V."/>
            <person name="Sazanova A."/>
            <person name="Afonin A."/>
            <person name="Chirak E."/>
        </authorList>
    </citation>
    <scope>NUCLEOTIDE SEQUENCE [LARGE SCALE GENOMIC DNA]</scope>
    <source>
        <strain evidence="3 4">A18/4-1</strain>
    </source>
</reference>
<dbReference type="SUPFAM" id="SSF56747">
    <property type="entry name" value="Prim-pol domain"/>
    <property type="match status" value="1"/>
</dbReference>
<protein>
    <submittedName>
        <fullName evidence="3">Bifunctional DNA primase/polymerase</fullName>
    </submittedName>
</protein>
<evidence type="ECO:0000313" key="3">
    <source>
        <dbReference type="EMBL" id="UXN70920.1"/>
    </source>
</evidence>
<dbReference type="SMART" id="SM00943">
    <property type="entry name" value="Prim-Pol"/>
    <property type="match status" value="1"/>
</dbReference>
<gene>
    <name evidence="3" type="ORF">N8A98_06955</name>
</gene>
<evidence type="ECO:0000313" key="4">
    <source>
        <dbReference type="Proteomes" id="UP001061862"/>
    </source>
</evidence>
<dbReference type="EMBL" id="CP104965">
    <property type="protein sequence ID" value="UXN70920.1"/>
    <property type="molecule type" value="Genomic_DNA"/>
</dbReference>
<accession>A0ABY6CFA9</accession>
<name>A0ABY6CFA9_9HYPH</name>
<evidence type="ECO:0000259" key="2">
    <source>
        <dbReference type="SMART" id="SM00943"/>
    </source>
</evidence>
<keyword evidence="4" id="KW-1185">Reference proteome</keyword>
<dbReference type="InterPro" id="IPR015330">
    <property type="entry name" value="DNA_primase/pol_bifunc_N"/>
</dbReference>
<feature type="region of interest" description="Disordered" evidence="1">
    <location>
        <begin position="277"/>
        <end position="309"/>
    </location>
</feature>
<feature type="domain" description="DNA primase/polymerase bifunctional N-terminal" evidence="2">
    <location>
        <begin position="7"/>
        <end position="186"/>
    </location>
</feature>
<evidence type="ECO:0000256" key="1">
    <source>
        <dbReference type="SAM" id="MobiDB-lite"/>
    </source>
</evidence>
<dbReference type="InterPro" id="IPR027417">
    <property type="entry name" value="P-loop_NTPase"/>
</dbReference>
<feature type="compositionally biased region" description="Basic and acidic residues" evidence="1">
    <location>
        <begin position="279"/>
        <end position="309"/>
    </location>
</feature>
<dbReference type="Gene3D" id="3.40.50.300">
    <property type="entry name" value="P-loop containing nucleotide triphosphate hydrolases"/>
    <property type="match status" value="1"/>
</dbReference>
<dbReference type="Pfam" id="PF09250">
    <property type="entry name" value="Prim-Pol"/>
    <property type="match status" value="1"/>
</dbReference>
<feature type="compositionally biased region" description="Basic and acidic residues" evidence="1">
    <location>
        <begin position="341"/>
        <end position="354"/>
    </location>
</feature>
<dbReference type="RefSeq" id="WP_262170214.1">
    <property type="nucleotide sequence ID" value="NZ_CP104965.1"/>
</dbReference>
<sequence length="761" mass="83642">MTPLDLALDYIGGQWPVFPCRNADEETGRYDPKTGEFEVLKAKSPLVSNGFRGATLSERVARELWKRYPQAMVGIPTGIKTGVWVLDVDKKTLDDGSVIDGFEWLDAMQEEHGALPETSIVTTPRGGKHYYWRYADGVKNRGDIGRGVDVRGEGGFVIAAGSVMADGRAYSDDDPAAPIVEAPQWLLDLVMPPEREDFGPSSEYTYRPGAHEPYVNAAVEAEMNKLANTGQGGRGYQLNASAFSLGQLVGAGALSRGDAEAELFRAAQANGVLAADGEPETRRKIKRGLDSGEKEPRRIPERGTHQEDNTRLVDVTRMIENGRRKAAAAQENTQERISAPDTHERISAPEREPEATPTPIEPVQDQPKQPKQFAATPFNWIDPKILPRRSFAFGVHYIRKYVSVTVAPGGLGKTANSIVDTLSMTSGRPLAGTKPKDRLRVWLFNAEDPRDELERRIMAACLHYRLKPDDINGWLFLDTGREQEMVIAHDDKKGVKINEPIVEAVVAQILQNQIDVMIVDPFVSTHGVNENDNGAIDKVAKLWAHIADRTNCSIDIVHHLRKQQDGRESTVEDARGAVSLIGAARSVRVLNRMSEDQAVAAGLNPMDRFGFFSITYGKSNLTPLTHKADWRHLVGQALGNGGDGNLGFSKQDHAPVVTEFKWPGTEEIVGSLTEEQTRHIKTQLDNGDFKPAANAKAWAGVAVAYALGLDIDDKGCRSRVTGVLRAMLKEGALVEVRERDPISRKDAVFIRSAEYQARVAA</sequence>
<feature type="region of interest" description="Disordered" evidence="1">
    <location>
        <begin position="324"/>
        <end position="371"/>
    </location>
</feature>
<dbReference type="CDD" id="cd04859">
    <property type="entry name" value="Prim_Pol"/>
    <property type="match status" value="1"/>
</dbReference>
<dbReference type="Proteomes" id="UP001061862">
    <property type="component" value="Chromosome"/>
</dbReference>
<dbReference type="Pfam" id="PF13481">
    <property type="entry name" value="AAA_25"/>
    <property type="match status" value="1"/>
</dbReference>
<dbReference type="SUPFAM" id="SSF52540">
    <property type="entry name" value="P-loop containing nucleoside triphosphate hydrolases"/>
    <property type="match status" value="1"/>
</dbReference>